<dbReference type="InterPro" id="IPR004837">
    <property type="entry name" value="NaCa_Exmemb"/>
</dbReference>
<accession>A0ABV9ZM57</accession>
<dbReference type="EMBL" id="JBHSKG010000015">
    <property type="protein sequence ID" value="MFC5141375.1"/>
    <property type="molecule type" value="Genomic_DNA"/>
</dbReference>
<evidence type="ECO:0000259" key="7">
    <source>
        <dbReference type="Pfam" id="PF01699"/>
    </source>
</evidence>
<name>A0ABV9ZM57_9PSEU</name>
<feature type="transmembrane region" description="Helical" evidence="6">
    <location>
        <begin position="65"/>
        <end position="88"/>
    </location>
</feature>
<dbReference type="InterPro" id="IPR044880">
    <property type="entry name" value="NCX_ion-bd_dom_sf"/>
</dbReference>
<keyword evidence="3 6" id="KW-1133">Transmembrane helix</keyword>
<sequence>MIPVVEFVLGVAVLVWCAEKLIGHLVGVASRWAISLFLVAVVFTGIEFDDLAFGLALGLEDLHEVALGTVIGTTIAMPGLVLAVAAIVAPTAVEVPRDYLGLYAGAPLVMYALALTGTLTAAAGVVLLVLFAAFVGWIALREYAARRPVWRDAALYEQIDRVTLGGGIASRRGRGDGPGEGRRGPRADPPPGRRVDEGFLRARRHSPAGTVVLAVLALAGLVVGAAVAGAGTEGILEEFAVEGTVFGVTIATLALSLEDLLLTVEPARRGAPEIGVANVVGSVVFSVTGKLGILLLAGGALAVTPDVVRWHLPVLVLVTATSAVFLATGRLRRRHGVVLLAAYAAYFAVSLVFFGGVPVDT</sequence>
<keyword evidence="9" id="KW-1185">Reference proteome</keyword>
<evidence type="ECO:0000256" key="5">
    <source>
        <dbReference type="SAM" id="MobiDB-lite"/>
    </source>
</evidence>
<proteinExistence type="predicted"/>
<evidence type="ECO:0000256" key="4">
    <source>
        <dbReference type="ARBA" id="ARBA00023136"/>
    </source>
</evidence>
<dbReference type="Pfam" id="PF01699">
    <property type="entry name" value="Na_Ca_ex"/>
    <property type="match status" value="2"/>
</dbReference>
<feature type="transmembrane region" description="Helical" evidence="6">
    <location>
        <begin position="211"/>
        <end position="231"/>
    </location>
</feature>
<evidence type="ECO:0000256" key="3">
    <source>
        <dbReference type="ARBA" id="ARBA00022989"/>
    </source>
</evidence>
<feature type="transmembrane region" description="Helical" evidence="6">
    <location>
        <begin position="108"/>
        <end position="140"/>
    </location>
</feature>
<feature type="transmembrane region" description="Helical" evidence="6">
    <location>
        <begin position="310"/>
        <end position="329"/>
    </location>
</feature>
<evidence type="ECO:0000313" key="8">
    <source>
        <dbReference type="EMBL" id="MFC5141375.1"/>
    </source>
</evidence>
<feature type="transmembrane region" description="Helical" evidence="6">
    <location>
        <begin position="32"/>
        <end position="53"/>
    </location>
</feature>
<feature type="transmembrane region" description="Helical" evidence="6">
    <location>
        <begin position="7"/>
        <end position="26"/>
    </location>
</feature>
<dbReference type="Proteomes" id="UP001596175">
    <property type="component" value="Unassembled WGS sequence"/>
</dbReference>
<feature type="domain" description="Sodium/calcium exchanger membrane region" evidence="7">
    <location>
        <begin position="5"/>
        <end position="137"/>
    </location>
</feature>
<feature type="compositionally biased region" description="Basic and acidic residues" evidence="5">
    <location>
        <begin position="173"/>
        <end position="196"/>
    </location>
</feature>
<evidence type="ECO:0000256" key="6">
    <source>
        <dbReference type="SAM" id="Phobius"/>
    </source>
</evidence>
<organism evidence="8 9">
    <name type="scientific">Actinomycetospora rhizophila</name>
    <dbReference type="NCBI Taxonomy" id="1416876"/>
    <lineage>
        <taxon>Bacteria</taxon>
        <taxon>Bacillati</taxon>
        <taxon>Actinomycetota</taxon>
        <taxon>Actinomycetes</taxon>
        <taxon>Pseudonocardiales</taxon>
        <taxon>Pseudonocardiaceae</taxon>
        <taxon>Actinomycetospora</taxon>
    </lineage>
</organism>
<evidence type="ECO:0000313" key="9">
    <source>
        <dbReference type="Proteomes" id="UP001596175"/>
    </source>
</evidence>
<reference evidence="9" key="1">
    <citation type="journal article" date="2019" name="Int. J. Syst. Evol. Microbiol.">
        <title>The Global Catalogue of Microorganisms (GCM) 10K type strain sequencing project: providing services to taxonomists for standard genome sequencing and annotation.</title>
        <authorList>
            <consortium name="The Broad Institute Genomics Platform"/>
            <consortium name="The Broad Institute Genome Sequencing Center for Infectious Disease"/>
            <person name="Wu L."/>
            <person name="Ma J."/>
        </authorList>
    </citation>
    <scope>NUCLEOTIDE SEQUENCE [LARGE SCALE GENOMIC DNA]</scope>
    <source>
        <strain evidence="9">XZYJ18</strain>
    </source>
</reference>
<protein>
    <submittedName>
        <fullName evidence="8">Sodium:calcium antiporter</fullName>
    </submittedName>
</protein>
<keyword evidence="2 6" id="KW-0812">Transmembrane</keyword>
<feature type="domain" description="Sodium/calcium exchanger membrane region" evidence="7">
    <location>
        <begin position="211"/>
        <end position="351"/>
    </location>
</feature>
<evidence type="ECO:0000256" key="1">
    <source>
        <dbReference type="ARBA" id="ARBA00004141"/>
    </source>
</evidence>
<evidence type="ECO:0000256" key="2">
    <source>
        <dbReference type="ARBA" id="ARBA00022692"/>
    </source>
</evidence>
<feature type="region of interest" description="Disordered" evidence="5">
    <location>
        <begin position="167"/>
        <end position="196"/>
    </location>
</feature>
<comment type="caution">
    <text evidence="8">The sequence shown here is derived from an EMBL/GenBank/DDBJ whole genome shotgun (WGS) entry which is preliminary data.</text>
</comment>
<feature type="transmembrane region" description="Helical" evidence="6">
    <location>
        <begin position="276"/>
        <end position="304"/>
    </location>
</feature>
<dbReference type="Gene3D" id="1.20.1420.30">
    <property type="entry name" value="NCX, central ion-binding region"/>
    <property type="match status" value="1"/>
</dbReference>
<keyword evidence="4 6" id="KW-0472">Membrane</keyword>
<feature type="transmembrane region" description="Helical" evidence="6">
    <location>
        <begin position="336"/>
        <end position="357"/>
    </location>
</feature>
<feature type="transmembrane region" description="Helical" evidence="6">
    <location>
        <begin position="243"/>
        <end position="264"/>
    </location>
</feature>
<dbReference type="RefSeq" id="WP_378023527.1">
    <property type="nucleotide sequence ID" value="NZ_JBHSKG010000015.1"/>
</dbReference>
<comment type="subcellular location">
    <subcellularLocation>
        <location evidence="1">Membrane</location>
        <topology evidence="1">Multi-pass membrane protein</topology>
    </subcellularLocation>
</comment>
<gene>
    <name evidence="8" type="ORF">ACFPK1_24265</name>
</gene>